<dbReference type="Pfam" id="PF13515">
    <property type="entry name" value="FUSC_2"/>
    <property type="match status" value="1"/>
</dbReference>
<organism evidence="10 11">
    <name type="scientific">Streptomyces evansiae</name>
    <dbReference type="NCBI Taxonomy" id="3075535"/>
    <lineage>
        <taxon>Bacteria</taxon>
        <taxon>Bacillati</taxon>
        <taxon>Actinomycetota</taxon>
        <taxon>Actinomycetes</taxon>
        <taxon>Kitasatosporales</taxon>
        <taxon>Streptomycetaceae</taxon>
        <taxon>Streptomyces</taxon>
    </lineage>
</organism>
<dbReference type="PANTHER" id="PTHR30509:SF9">
    <property type="entry name" value="MULTIDRUG RESISTANCE PROTEIN MDTO"/>
    <property type="match status" value="1"/>
</dbReference>
<dbReference type="GO" id="GO:0005886">
    <property type="term" value="C:plasma membrane"/>
    <property type="evidence" value="ECO:0007669"/>
    <property type="project" value="UniProtKB-SubCell"/>
</dbReference>
<dbReference type="AlphaFoldDB" id="A0ABD5EC29"/>
<feature type="compositionally biased region" description="Low complexity" evidence="7">
    <location>
        <begin position="10"/>
        <end position="23"/>
    </location>
</feature>
<feature type="transmembrane region" description="Helical" evidence="8">
    <location>
        <begin position="178"/>
        <end position="196"/>
    </location>
</feature>
<gene>
    <name evidence="10" type="ORF">RM574_22835</name>
</gene>
<keyword evidence="4 8" id="KW-1133">Transmembrane helix</keyword>
<keyword evidence="3 8" id="KW-0812">Transmembrane</keyword>
<keyword evidence="2" id="KW-1003">Cell membrane</keyword>
<evidence type="ECO:0000256" key="8">
    <source>
        <dbReference type="SAM" id="Phobius"/>
    </source>
</evidence>
<name>A0ABD5EC29_9ACTN</name>
<comment type="caution">
    <text evidence="10">The sequence shown here is derived from an EMBL/GenBank/DDBJ whole genome shotgun (WGS) entry which is preliminary data.</text>
</comment>
<evidence type="ECO:0000313" key="10">
    <source>
        <dbReference type="EMBL" id="MDT0418327.1"/>
    </source>
</evidence>
<evidence type="ECO:0000256" key="5">
    <source>
        <dbReference type="ARBA" id="ARBA00023136"/>
    </source>
</evidence>
<feature type="domain" description="Integral membrane bound transporter" evidence="9">
    <location>
        <begin position="458"/>
        <end position="585"/>
    </location>
</feature>
<dbReference type="RefSeq" id="WP_311677461.1">
    <property type="nucleotide sequence ID" value="NZ_JAVRER010000042.1"/>
</dbReference>
<feature type="region of interest" description="Disordered" evidence="7">
    <location>
        <begin position="1"/>
        <end position="47"/>
    </location>
</feature>
<feature type="compositionally biased region" description="Pro residues" evidence="7">
    <location>
        <begin position="24"/>
        <end position="37"/>
    </location>
</feature>
<evidence type="ECO:0000256" key="4">
    <source>
        <dbReference type="ARBA" id="ARBA00022989"/>
    </source>
</evidence>
<feature type="transmembrane region" description="Helical" evidence="8">
    <location>
        <begin position="129"/>
        <end position="149"/>
    </location>
</feature>
<proteinExistence type="inferred from homology"/>
<evidence type="ECO:0000256" key="6">
    <source>
        <dbReference type="ARBA" id="ARBA00043993"/>
    </source>
</evidence>
<evidence type="ECO:0000256" key="7">
    <source>
        <dbReference type="SAM" id="MobiDB-lite"/>
    </source>
</evidence>
<evidence type="ECO:0000313" key="11">
    <source>
        <dbReference type="Proteomes" id="UP001183607"/>
    </source>
</evidence>
<dbReference type="Proteomes" id="UP001183607">
    <property type="component" value="Unassembled WGS sequence"/>
</dbReference>
<feature type="transmembrane region" description="Helical" evidence="8">
    <location>
        <begin position="520"/>
        <end position="537"/>
    </location>
</feature>
<dbReference type="PANTHER" id="PTHR30509">
    <property type="entry name" value="P-HYDROXYBENZOIC ACID EFFLUX PUMP SUBUNIT-RELATED"/>
    <property type="match status" value="1"/>
</dbReference>
<evidence type="ECO:0000259" key="9">
    <source>
        <dbReference type="Pfam" id="PF13515"/>
    </source>
</evidence>
<protein>
    <submittedName>
        <fullName evidence="10">FUSC family protein</fullName>
    </submittedName>
</protein>
<feature type="transmembrane region" description="Helical" evidence="8">
    <location>
        <begin position="495"/>
        <end position="513"/>
    </location>
</feature>
<accession>A0ABD5EC29</accession>
<feature type="transmembrane region" description="Helical" evidence="8">
    <location>
        <begin position="543"/>
        <end position="560"/>
    </location>
</feature>
<feature type="compositionally biased region" description="Low complexity" evidence="7">
    <location>
        <begin position="38"/>
        <end position="47"/>
    </location>
</feature>
<reference evidence="11" key="1">
    <citation type="submission" date="2023-07" db="EMBL/GenBank/DDBJ databases">
        <title>30 novel species of actinomycetes from the DSMZ collection.</title>
        <authorList>
            <person name="Nouioui I."/>
        </authorList>
    </citation>
    <scope>NUCLEOTIDE SEQUENCE [LARGE SCALE GENOMIC DNA]</scope>
    <source>
        <strain evidence="11">DSM 41982</strain>
    </source>
</reference>
<dbReference type="InterPro" id="IPR049453">
    <property type="entry name" value="Memb_transporter_dom"/>
</dbReference>
<evidence type="ECO:0000256" key="3">
    <source>
        <dbReference type="ARBA" id="ARBA00022692"/>
    </source>
</evidence>
<feature type="transmembrane region" description="Helical" evidence="8">
    <location>
        <begin position="155"/>
        <end position="171"/>
    </location>
</feature>
<feature type="transmembrane region" description="Helical" evidence="8">
    <location>
        <begin position="75"/>
        <end position="92"/>
    </location>
</feature>
<sequence>MAEGIRSEAPHAAPAAPHPTTSPAAPPPAAPRTPAPGTPAGRAPAPRTSALRTAAHGIRDFHLGSDPGLGRLRSALVAGLAMAGALGIEYLYARLGGAAPQDMIVYMIIGTVVAMLGSNALAGPSPAANLRIAVFFPVALFAGLLPGIAVAEHEVPMLAGFVVVMFAAVYVRRFGLAYFFYGFMGWMGYFFAAFLHPRLSQLPGLLVAVLLATAWVTALCLALLRNRAGNALRHARAAFGARARAVARTAAALLAAESPRRRERLRRELHARQLGLAETALLIEGWSTEPGALPEGWSARALRRRLLEAQLAVEALAHAADTLARQPYEPEGPRAAAHAIAQALGRQRYTQASRLARALLESRRSDAPGAVRGALPAARQLAAAAAAYTGLAGRVPAPGAPAPADTGFEPAVALSLGNLPGSPSVAKDVHARGRGWNPLRGVPLSTRQAFQAACAGGLAIVVGKAISEQRYYWAVIAAFVAFTGTATRSETVIKAGHRVLGTLLGIIAGIGLAHLTTGHSLLALTLIVVSMSVGFYLVKVSYAYMIFFVTIMVAQMYTLLHEFSAELLLLRLEETAAGALVGILVSLLFLPTSTRDTVNSARAELFGALTELLEGVALRFEGAAVEDADPDALAREVDHRLRALALVARPLTRPLVWRNNPSYLRERLRVYAAAARRARVLVPLASAATSTATPTPLRAHLAAAARALAAATRDLTSHPDRALVATDEVRTSLAAARASLRAAEEAARAESARAPRALLPLHHLCDLLDDLATAPLLQRGGPGPVVTVRGTVSGAPTAEAAVTGDPRASTPVVSVEAPGLTERQG</sequence>
<feature type="transmembrane region" description="Helical" evidence="8">
    <location>
        <begin position="202"/>
        <end position="224"/>
    </location>
</feature>
<evidence type="ECO:0000256" key="1">
    <source>
        <dbReference type="ARBA" id="ARBA00004651"/>
    </source>
</evidence>
<comment type="subcellular location">
    <subcellularLocation>
        <location evidence="1">Cell membrane</location>
        <topology evidence="1">Multi-pass membrane protein</topology>
    </subcellularLocation>
</comment>
<keyword evidence="5 8" id="KW-0472">Membrane</keyword>
<comment type="similarity">
    <text evidence="6">Belongs to the YccS/YhfK family.</text>
</comment>
<feature type="transmembrane region" description="Helical" evidence="8">
    <location>
        <begin position="104"/>
        <end position="122"/>
    </location>
</feature>
<evidence type="ECO:0000256" key="2">
    <source>
        <dbReference type="ARBA" id="ARBA00022475"/>
    </source>
</evidence>
<dbReference type="EMBL" id="JAVRER010000042">
    <property type="protein sequence ID" value="MDT0418327.1"/>
    <property type="molecule type" value="Genomic_DNA"/>
</dbReference>